<dbReference type="SMART" id="SM00860">
    <property type="entry name" value="SMI1_KNR4"/>
    <property type="match status" value="1"/>
</dbReference>
<dbReference type="Pfam" id="PF09346">
    <property type="entry name" value="SMI1_KNR4"/>
    <property type="match status" value="1"/>
</dbReference>
<name>A0AAE3R7R8_9BACT</name>
<proteinExistence type="predicted"/>
<dbReference type="Gene3D" id="3.40.1580.10">
    <property type="entry name" value="SMI1/KNR4-like"/>
    <property type="match status" value="1"/>
</dbReference>
<evidence type="ECO:0000313" key="2">
    <source>
        <dbReference type="EMBL" id="MDJ1504770.1"/>
    </source>
</evidence>
<organism evidence="2 3">
    <name type="scientific">Xanthocytophaga agilis</name>
    <dbReference type="NCBI Taxonomy" id="3048010"/>
    <lineage>
        <taxon>Bacteria</taxon>
        <taxon>Pseudomonadati</taxon>
        <taxon>Bacteroidota</taxon>
        <taxon>Cytophagia</taxon>
        <taxon>Cytophagales</taxon>
        <taxon>Rhodocytophagaceae</taxon>
        <taxon>Xanthocytophaga</taxon>
    </lineage>
</organism>
<gene>
    <name evidence="2" type="ORF">QNI22_29175</name>
</gene>
<comment type="caution">
    <text evidence="2">The sequence shown here is derived from an EMBL/GenBank/DDBJ whole genome shotgun (WGS) entry which is preliminary data.</text>
</comment>
<feature type="domain" description="Knr4/Smi1-like" evidence="1">
    <location>
        <begin position="24"/>
        <end position="141"/>
    </location>
</feature>
<reference evidence="2" key="1">
    <citation type="submission" date="2023-05" db="EMBL/GenBank/DDBJ databases">
        <authorList>
            <person name="Zhang X."/>
        </authorList>
    </citation>
    <scope>NUCLEOTIDE SEQUENCE</scope>
    <source>
        <strain evidence="2">BD1B2-1</strain>
    </source>
</reference>
<dbReference type="RefSeq" id="WP_314516402.1">
    <property type="nucleotide sequence ID" value="NZ_JASJOU010000013.1"/>
</dbReference>
<keyword evidence="3" id="KW-1185">Reference proteome</keyword>
<dbReference type="SUPFAM" id="SSF160631">
    <property type="entry name" value="SMI1/KNR4-like"/>
    <property type="match status" value="1"/>
</dbReference>
<dbReference type="InterPro" id="IPR018958">
    <property type="entry name" value="Knr4/Smi1-like_dom"/>
</dbReference>
<sequence length="152" mass="17847">MNALDIHINLLIDYWKKQNIRIIPRTIAEIEDIEKTNKIVLPDDLKKLYSRVNGMDIRYSIDYDEQGFSFYPIEDIISSTMKFPGHILAEKKSLYVFADYLTASWWYGVEVKADNKYTIGIIPHRDEFKPITDSLSEFIELYIADSPQLYDV</sequence>
<dbReference type="EMBL" id="JASJOU010000013">
    <property type="protein sequence ID" value="MDJ1504770.1"/>
    <property type="molecule type" value="Genomic_DNA"/>
</dbReference>
<dbReference type="AlphaFoldDB" id="A0AAE3R7R8"/>
<dbReference type="InterPro" id="IPR037883">
    <property type="entry name" value="Knr4/Smi1-like_sf"/>
</dbReference>
<dbReference type="Proteomes" id="UP001232063">
    <property type="component" value="Unassembled WGS sequence"/>
</dbReference>
<evidence type="ECO:0000313" key="3">
    <source>
        <dbReference type="Proteomes" id="UP001232063"/>
    </source>
</evidence>
<accession>A0AAE3R7R8</accession>
<protein>
    <submittedName>
        <fullName evidence="2">SMI1/KNR4 family protein</fullName>
    </submittedName>
</protein>
<evidence type="ECO:0000259" key="1">
    <source>
        <dbReference type="SMART" id="SM00860"/>
    </source>
</evidence>